<feature type="compositionally biased region" description="Polar residues" evidence="1">
    <location>
        <begin position="67"/>
        <end position="91"/>
    </location>
</feature>
<accession>Q6QNF7</accession>
<protein>
    <submittedName>
        <fullName evidence="2">Uncharacterized protein</fullName>
    </submittedName>
</protein>
<name>Q6QNF7_9BRYO</name>
<dbReference type="EMBL" id="AY532621">
    <property type="protein sequence ID" value="AAS37663.1"/>
    <property type="molecule type" value="Genomic_DNA"/>
</dbReference>
<proteinExistence type="predicted"/>
<reference evidence="2" key="1">
    <citation type="submission" date="2004-01" db="EMBL/GenBank/DDBJ databases">
        <title>A simplified SRAP method.</title>
        <authorList>
            <person name="Werner O."/>
        </authorList>
    </citation>
    <scope>NUCLEOTIDE SEQUENCE</scope>
</reference>
<evidence type="ECO:0000313" key="2">
    <source>
        <dbReference type="EMBL" id="AAS37663.1"/>
    </source>
</evidence>
<sequence>MEKIRELVENPGDVVNKAKLFDNKMHKAEKITGSRIITVLVDYGEKMERVLVEMRQLLGVEGPARACTSTPEETASTQMESGVRTTPRSGF</sequence>
<evidence type="ECO:0000256" key="1">
    <source>
        <dbReference type="SAM" id="MobiDB-lite"/>
    </source>
</evidence>
<dbReference type="AlphaFoldDB" id="Q6QNF7"/>
<organism evidence="2">
    <name type="scientific">Weissia controversa var. wimmeriana</name>
    <dbReference type="NCBI Taxonomy" id="263895"/>
    <lineage>
        <taxon>Eukaryota</taxon>
        <taxon>Viridiplantae</taxon>
        <taxon>Streptophyta</taxon>
        <taxon>Embryophyta</taxon>
        <taxon>Bryophyta</taxon>
        <taxon>Bryophytina</taxon>
        <taxon>Bryopsida</taxon>
        <taxon>Dicranidae</taxon>
        <taxon>Pottiales</taxon>
        <taxon>Pottiaceae</taxon>
        <taxon>Weissia</taxon>
    </lineage>
</organism>
<feature type="region of interest" description="Disordered" evidence="1">
    <location>
        <begin position="64"/>
        <end position="91"/>
    </location>
</feature>
<feature type="non-terminal residue" evidence="2">
    <location>
        <position position="91"/>
    </location>
</feature>